<sequence>MTAQLQKNNTTELDFRQAVLPDLIECESPTSSLPGPSTENNTQPIFNSPTSPKRASLTTATLSGPAYEVLIPATLKNSATVTTTDISATDCDLNTETIHKLMENGIDFTRKVSTRKRIYGEDYRALNNFCIKPHFKMTRLERLNYETIENNLQNRGSMTTSISDIGLAESASKQQKRDVIQYCSSDPTPTAETRIYDTYTLCIDHISQLCWICYSPICVCLK</sequence>
<name>A0A0U1ZIY2_9HYME</name>
<protein>
    <submittedName>
        <fullName evidence="2">Uncharacterized protein</fullName>
    </submittedName>
</protein>
<accession>A0A0U1ZIY2</accession>
<evidence type="ECO:0000256" key="1">
    <source>
        <dbReference type="SAM" id="MobiDB-lite"/>
    </source>
</evidence>
<evidence type="ECO:0000313" key="2">
    <source>
        <dbReference type="EMBL" id="AJZ73145.1"/>
    </source>
</evidence>
<dbReference type="EMBL" id="KP972599">
    <property type="protein sequence ID" value="AJZ73145.1"/>
    <property type="molecule type" value="Genomic_DNA"/>
</dbReference>
<proteinExistence type="predicted"/>
<dbReference type="AlphaFoldDB" id="A0A0U1ZIY2"/>
<organism evidence="2">
    <name type="scientific">Venturia canescens</name>
    <dbReference type="NCBI Taxonomy" id="32260"/>
    <lineage>
        <taxon>Eukaryota</taxon>
        <taxon>Metazoa</taxon>
        <taxon>Ecdysozoa</taxon>
        <taxon>Arthropoda</taxon>
        <taxon>Hexapoda</taxon>
        <taxon>Insecta</taxon>
        <taxon>Pterygota</taxon>
        <taxon>Neoptera</taxon>
        <taxon>Endopterygota</taxon>
        <taxon>Hymenoptera</taxon>
        <taxon>Apocrita</taxon>
        <taxon>Ichneumonoidea</taxon>
        <taxon>Ichneumonidae</taxon>
        <taxon>Campopleginae</taxon>
        <taxon>Dusona group</taxon>
        <taxon>Venturia</taxon>
    </lineage>
</organism>
<feature type="region of interest" description="Disordered" evidence="1">
    <location>
        <begin position="27"/>
        <end position="53"/>
    </location>
</feature>
<feature type="compositionally biased region" description="Polar residues" evidence="1">
    <location>
        <begin position="28"/>
        <end position="53"/>
    </location>
</feature>
<reference evidence="2" key="1">
    <citation type="journal article" date="2015" name="Sci. Adv.">
        <title>Recurrent DNA virus domestication leading to different parasite virulence strategies.</title>
        <authorList>
            <person name="Pichon A."/>
            <person name="Bezier A."/>
            <person name="Urbach S."/>
            <person name="Aury J.M."/>
            <person name="Jouan V."/>
            <person name="Ravallec M."/>
            <person name="Guy J."/>
            <person name="Cousserans F."/>
            <person name="Theze J."/>
            <person name="Gauthier J."/>
            <person name="Demettre E."/>
            <person name="Schmieder S."/>
            <person name="Wurmser F."/>
            <person name="Sibut V."/>
            <person name="Poirie M."/>
            <person name="Colinet D."/>
            <person name="da Silva C."/>
            <person name="Couloux A."/>
            <person name="Barbe V."/>
            <person name="Drezen J.M."/>
            <person name="Volkoff A.N."/>
        </authorList>
    </citation>
    <scope>NUCLEOTIDE SEQUENCE</scope>
</reference>